<dbReference type="Pfam" id="PF00872">
    <property type="entry name" value="Transposase_mut"/>
    <property type="match status" value="1"/>
</dbReference>
<reference evidence="6 7" key="1">
    <citation type="submission" date="2017-11" db="EMBL/GenBank/DDBJ databases">
        <title>Infants hospitalized years apart are colonized by the same room-sourced microbial strains.</title>
        <authorList>
            <person name="Brooks B."/>
            <person name="Olm M.R."/>
            <person name="Firek B.A."/>
            <person name="Baker R."/>
            <person name="Thomas B.C."/>
            <person name="Morowitz M.J."/>
            <person name="Banfield J.F."/>
        </authorList>
    </citation>
    <scope>NUCLEOTIDE SEQUENCE [LARGE SCALE GENOMIC DNA]</scope>
    <source>
        <strain evidence="6">S2_009_000_R2_76</strain>
    </source>
</reference>
<evidence type="ECO:0000256" key="3">
    <source>
        <dbReference type="ARBA" id="ARBA00022578"/>
    </source>
</evidence>
<dbReference type="EMBL" id="QFOI01000032">
    <property type="protein sequence ID" value="PZP51394.1"/>
    <property type="molecule type" value="Genomic_DNA"/>
</dbReference>
<dbReference type="GO" id="GO:0004803">
    <property type="term" value="F:transposase activity"/>
    <property type="evidence" value="ECO:0007669"/>
    <property type="project" value="InterPro"/>
</dbReference>
<keyword evidence="3" id="KW-0815">Transposition</keyword>
<gene>
    <name evidence="6" type="ORF">DI598_03290</name>
</gene>
<protein>
    <submittedName>
        <fullName evidence="6">Transposase</fullName>
    </submittedName>
</protein>
<proteinExistence type="inferred from homology"/>
<evidence type="ECO:0000256" key="5">
    <source>
        <dbReference type="ARBA" id="ARBA00023172"/>
    </source>
</evidence>
<comment type="similarity">
    <text evidence="2">Belongs to the transposase mutator family.</text>
</comment>
<dbReference type="GO" id="GO:0003677">
    <property type="term" value="F:DNA binding"/>
    <property type="evidence" value="ECO:0007669"/>
    <property type="project" value="UniProtKB-KW"/>
</dbReference>
<sequence length="314" mass="37280">MCKGEKVQKWGHQNNKQRYRGTDCCHNFTLTNKAVSQHNQFVWFRKWIMERQVYKTLIRDGGMSQSSIQRLFNHYLSSPPDNVVRSKSHVHLLIDGTYFSNGLCLILYYDKNLQYVQLYRNTDQEKYKEIREDPSNLKKLGVDVYSVTCDGHKATLKSIAKVYPNAIIQRCVVHVKRHSNNWLGKSPKMEPSRQLRQLIGPVTTLNTIEQVNQWLIDFHHWYGQNECFINEQSMNEQTGRMWYTHKNLRAACSHLINAIPHLFSYVNDAEIPKTTNELEGYFTHLKEKLTLHKGLRFEKRKNFIKWYLHFKNQK</sequence>
<evidence type="ECO:0000256" key="1">
    <source>
        <dbReference type="ARBA" id="ARBA00002190"/>
    </source>
</evidence>
<evidence type="ECO:0000313" key="7">
    <source>
        <dbReference type="Proteomes" id="UP000249645"/>
    </source>
</evidence>
<dbReference type="GO" id="GO:0006313">
    <property type="term" value="P:DNA transposition"/>
    <property type="evidence" value="ECO:0007669"/>
    <property type="project" value="InterPro"/>
</dbReference>
<keyword evidence="5" id="KW-0233">DNA recombination</keyword>
<dbReference type="Proteomes" id="UP000249645">
    <property type="component" value="Unassembled WGS sequence"/>
</dbReference>
<organism evidence="6 7">
    <name type="scientific">Pseudopedobacter saltans</name>
    <dbReference type="NCBI Taxonomy" id="151895"/>
    <lineage>
        <taxon>Bacteria</taxon>
        <taxon>Pseudomonadati</taxon>
        <taxon>Bacteroidota</taxon>
        <taxon>Sphingobacteriia</taxon>
        <taxon>Sphingobacteriales</taxon>
        <taxon>Sphingobacteriaceae</taxon>
        <taxon>Pseudopedobacter</taxon>
    </lineage>
</organism>
<evidence type="ECO:0000313" key="6">
    <source>
        <dbReference type="EMBL" id="PZP51394.1"/>
    </source>
</evidence>
<dbReference type="InterPro" id="IPR001207">
    <property type="entry name" value="Transposase_mutator"/>
</dbReference>
<evidence type="ECO:0000256" key="4">
    <source>
        <dbReference type="ARBA" id="ARBA00023125"/>
    </source>
</evidence>
<comment type="function">
    <text evidence="1">Required for the transposition of the insertion element.</text>
</comment>
<comment type="caution">
    <text evidence="6">The sequence shown here is derived from an EMBL/GenBank/DDBJ whole genome shotgun (WGS) entry which is preliminary data.</text>
</comment>
<evidence type="ECO:0000256" key="2">
    <source>
        <dbReference type="ARBA" id="ARBA00010961"/>
    </source>
</evidence>
<keyword evidence="4" id="KW-0238">DNA-binding</keyword>
<name>A0A2W5FAV1_9SPHI</name>
<accession>A0A2W5FAV1</accession>
<dbReference type="AlphaFoldDB" id="A0A2W5FAV1"/>